<protein>
    <submittedName>
        <fullName evidence="2">Uncharacterized protein</fullName>
    </submittedName>
</protein>
<gene>
    <name evidence="1" type="ORF">C7400_11310</name>
    <name evidence="2" type="ORF">SAMN05216550_114214</name>
</gene>
<dbReference type="RefSeq" id="WP_065058974.1">
    <property type="nucleotide sequence ID" value="NZ_CAJMYJ010000011.1"/>
</dbReference>
<dbReference type="SUPFAM" id="SSF54427">
    <property type="entry name" value="NTF2-like"/>
    <property type="match status" value="1"/>
</dbReference>
<dbReference type="EMBL" id="FNZM01000014">
    <property type="protein sequence ID" value="SEK05383.1"/>
    <property type="molecule type" value="Genomic_DNA"/>
</dbReference>
<evidence type="ECO:0000313" key="3">
    <source>
        <dbReference type="Proteomes" id="UP000183529"/>
    </source>
</evidence>
<reference evidence="1 4" key="2">
    <citation type="submission" date="2018-05" db="EMBL/GenBank/DDBJ databases">
        <title>Genomic Encyclopedia of Type Strains, Phase IV (KMG-V): Genome sequencing to study the core and pangenomes of soil and plant-associated prokaryotes.</title>
        <authorList>
            <person name="Whitman W."/>
        </authorList>
    </citation>
    <scope>NUCLEOTIDE SEQUENCE [LARGE SCALE GENOMIC DNA]</scope>
    <source>
        <strain evidence="1 4">SIr-6563</strain>
    </source>
</reference>
<evidence type="ECO:0000313" key="2">
    <source>
        <dbReference type="EMBL" id="SEK05383.1"/>
    </source>
</evidence>
<reference evidence="2 3" key="1">
    <citation type="submission" date="2016-10" db="EMBL/GenBank/DDBJ databases">
        <authorList>
            <person name="Varghese N."/>
            <person name="Submissions S."/>
        </authorList>
    </citation>
    <scope>NUCLEOTIDE SEQUENCE [LARGE SCALE GENOMIC DNA]</scope>
    <source>
        <strain evidence="2 3">LMG 22274</strain>
    </source>
</reference>
<name>A0A1A5XIM3_9BURK</name>
<dbReference type="Gene3D" id="3.10.450.50">
    <property type="match status" value="1"/>
</dbReference>
<proteinExistence type="predicted"/>
<evidence type="ECO:0000313" key="1">
    <source>
        <dbReference type="EMBL" id="PXX14076.1"/>
    </source>
</evidence>
<dbReference type="EMBL" id="QJJV01000013">
    <property type="protein sequence ID" value="PXX14076.1"/>
    <property type="molecule type" value="Genomic_DNA"/>
</dbReference>
<dbReference type="AlphaFoldDB" id="A0A1A5XIM3"/>
<accession>A0A1A5XIM3</accession>
<comment type="caution">
    <text evidence="2">The sequence shown here is derived from an EMBL/GenBank/DDBJ whole genome shotgun (WGS) entry which is preliminary data.</text>
</comment>
<sequence length="123" mass="13847">MEASDQDARDAQHLIDLHFEIWNDPNPTSRAAKFPLVYSHHFFVADESGVATGYEAVGRLIEQLRGSHEGFVFTPDPIAWNHGLGRVTWGYGPRDNPNLVRGEDIFTIKDGKLASARVFLNRK</sequence>
<dbReference type="Proteomes" id="UP000183529">
    <property type="component" value="Unassembled WGS sequence"/>
</dbReference>
<dbReference type="Proteomes" id="UP000247515">
    <property type="component" value="Unassembled WGS sequence"/>
</dbReference>
<keyword evidence="4" id="KW-1185">Reference proteome</keyword>
<evidence type="ECO:0000313" key="4">
    <source>
        <dbReference type="Proteomes" id="UP000247515"/>
    </source>
</evidence>
<dbReference type="InterPro" id="IPR032710">
    <property type="entry name" value="NTF2-like_dom_sf"/>
</dbReference>
<organism evidence="2 3">
    <name type="scientific">Paraburkholderia tropica</name>
    <dbReference type="NCBI Taxonomy" id="92647"/>
    <lineage>
        <taxon>Bacteria</taxon>
        <taxon>Pseudomonadati</taxon>
        <taxon>Pseudomonadota</taxon>
        <taxon>Betaproteobacteria</taxon>
        <taxon>Burkholderiales</taxon>
        <taxon>Burkholderiaceae</taxon>
        <taxon>Paraburkholderia</taxon>
    </lineage>
</organism>
<dbReference type="OrthoDB" id="7064268at2"/>